<dbReference type="eggNOG" id="COG0236">
    <property type="taxonomic scope" value="Bacteria"/>
</dbReference>
<sequence length="82" mass="9306">MNRQEIFDLIARHAREVLPELEQHRFQDSDRLQDLGANSVDRAEIVMLTLESLSLKIPRVETFGPSNIGELADLLHAKLRGA</sequence>
<dbReference type="BioCyc" id="SCEL448385:SCE_RS16315-MONOMER"/>
<dbReference type="InterPro" id="IPR009081">
    <property type="entry name" value="PP-bd_ACP"/>
</dbReference>
<dbReference type="OrthoDB" id="487863at2"/>
<dbReference type="NCBIfam" id="NF005502">
    <property type="entry name" value="PRK07117.1"/>
    <property type="match status" value="1"/>
</dbReference>
<proteinExistence type="predicted"/>
<dbReference type="HOGENOM" id="CLU_108696_21_1_7"/>
<dbReference type="SUPFAM" id="SSF47336">
    <property type="entry name" value="ACP-like"/>
    <property type="match status" value="1"/>
</dbReference>
<dbReference type="EMBL" id="AM746676">
    <property type="protein sequence ID" value="CAN93342.1"/>
    <property type="molecule type" value="Genomic_DNA"/>
</dbReference>
<keyword evidence="3" id="KW-1185">Reference proteome</keyword>
<dbReference type="KEGG" id="scl:sce3183"/>
<organism evidence="2 3">
    <name type="scientific">Sorangium cellulosum (strain So ce56)</name>
    <name type="common">Polyangium cellulosum (strain So ce56)</name>
    <dbReference type="NCBI Taxonomy" id="448385"/>
    <lineage>
        <taxon>Bacteria</taxon>
        <taxon>Pseudomonadati</taxon>
        <taxon>Myxococcota</taxon>
        <taxon>Polyangia</taxon>
        <taxon>Polyangiales</taxon>
        <taxon>Polyangiaceae</taxon>
        <taxon>Sorangium</taxon>
    </lineage>
</organism>
<dbReference type="STRING" id="448385.sce3183"/>
<dbReference type="InterPro" id="IPR036736">
    <property type="entry name" value="ACP-like_sf"/>
</dbReference>
<evidence type="ECO:0000313" key="3">
    <source>
        <dbReference type="Proteomes" id="UP000002139"/>
    </source>
</evidence>
<dbReference type="PROSITE" id="PS50075">
    <property type="entry name" value="CARRIER"/>
    <property type="match status" value="1"/>
</dbReference>
<dbReference type="Gene3D" id="1.10.1200.10">
    <property type="entry name" value="ACP-like"/>
    <property type="match status" value="1"/>
</dbReference>
<reference evidence="2 3" key="1">
    <citation type="journal article" date="2007" name="Nat. Biotechnol.">
        <title>Complete genome sequence of the myxobacterium Sorangium cellulosum.</title>
        <authorList>
            <person name="Schneiker S."/>
            <person name="Perlova O."/>
            <person name="Kaiser O."/>
            <person name="Gerth K."/>
            <person name="Alici A."/>
            <person name="Altmeyer M.O."/>
            <person name="Bartels D."/>
            <person name="Bekel T."/>
            <person name="Beyer S."/>
            <person name="Bode E."/>
            <person name="Bode H.B."/>
            <person name="Bolten C.J."/>
            <person name="Choudhuri J.V."/>
            <person name="Doss S."/>
            <person name="Elnakady Y.A."/>
            <person name="Frank B."/>
            <person name="Gaigalat L."/>
            <person name="Goesmann A."/>
            <person name="Groeger C."/>
            <person name="Gross F."/>
            <person name="Jelsbak L."/>
            <person name="Jelsbak L."/>
            <person name="Kalinowski J."/>
            <person name="Kegler C."/>
            <person name="Knauber T."/>
            <person name="Konietzny S."/>
            <person name="Kopp M."/>
            <person name="Krause L."/>
            <person name="Krug D."/>
            <person name="Linke B."/>
            <person name="Mahmud T."/>
            <person name="Martinez-Arias R."/>
            <person name="McHardy A.C."/>
            <person name="Merai M."/>
            <person name="Meyer F."/>
            <person name="Mormann S."/>
            <person name="Munoz-Dorado J."/>
            <person name="Perez J."/>
            <person name="Pradella S."/>
            <person name="Rachid S."/>
            <person name="Raddatz G."/>
            <person name="Rosenau F."/>
            <person name="Rueckert C."/>
            <person name="Sasse F."/>
            <person name="Scharfe M."/>
            <person name="Schuster S.C."/>
            <person name="Suen G."/>
            <person name="Treuner-Lange A."/>
            <person name="Velicer G.J."/>
            <person name="Vorholter F.-J."/>
            <person name="Weissman K.J."/>
            <person name="Welch R.D."/>
            <person name="Wenzel S.C."/>
            <person name="Whitworth D.E."/>
            <person name="Wilhelm S."/>
            <person name="Wittmann C."/>
            <person name="Bloecker H."/>
            <person name="Puehler A."/>
            <person name="Mueller R."/>
        </authorList>
    </citation>
    <scope>NUCLEOTIDE SEQUENCE [LARGE SCALE GENOMIC DNA]</scope>
    <source>
        <strain evidence="3">So ce56</strain>
    </source>
</reference>
<dbReference type="Proteomes" id="UP000002139">
    <property type="component" value="Chromosome"/>
</dbReference>
<dbReference type="Pfam" id="PF00550">
    <property type="entry name" value="PP-binding"/>
    <property type="match status" value="1"/>
</dbReference>
<feature type="domain" description="Carrier" evidence="1">
    <location>
        <begin position="4"/>
        <end position="79"/>
    </location>
</feature>
<name>A9GJ16_SORC5</name>
<gene>
    <name evidence="2" type="primary">acpP2</name>
    <name evidence="2" type="ordered locus">sce3183</name>
</gene>
<protein>
    <submittedName>
        <fullName evidence="2">AcpP2 protein</fullName>
    </submittedName>
</protein>
<dbReference type="RefSeq" id="WP_012235814.1">
    <property type="nucleotide sequence ID" value="NC_010162.1"/>
</dbReference>
<evidence type="ECO:0000259" key="1">
    <source>
        <dbReference type="PROSITE" id="PS50075"/>
    </source>
</evidence>
<accession>A9GJ16</accession>
<dbReference type="AlphaFoldDB" id="A9GJ16"/>
<evidence type="ECO:0000313" key="2">
    <source>
        <dbReference type="EMBL" id="CAN93342.1"/>
    </source>
</evidence>